<evidence type="ECO:0000313" key="2">
    <source>
        <dbReference type="EMBL" id="EPD12734.1"/>
    </source>
</evidence>
<proteinExistence type="predicted"/>
<dbReference type="PANTHER" id="PTHR35867">
    <property type="entry name" value="PROTEIN RSEC"/>
    <property type="match status" value="1"/>
</dbReference>
<dbReference type="PANTHER" id="PTHR35867:SF1">
    <property type="entry name" value="PROTEIN RSEC"/>
    <property type="match status" value="1"/>
</dbReference>
<sequence>MEIDVIEEIAVVQSVDHSWVSVETTQSSSCQSCKEASSCSTSTLSKFFGSKKIQLKMQSTLPLKEGDEVVIGISEKVFLGLTGLIYFVPLCALFLFAIVGQYLTEQFNLNNELLTIVLALIGFAGCYQFIKKLIESFFEVQKINPVILKKI</sequence>
<dbReference type="Pfam" id="PF04246">
    <property type="entry name" value="RseC_MucC"/>
    <property type="match status" value="1"/>
</dbReference>
<dbReference type="RefSeq" id="WP_016390733.1">
    <property type="nucleotide sequence ID" value="NZ_JBLHXE010000004.1"/>
</dbReference>
<dbReference type="PIRSF" id="PIRSF004923">
    <property type="entry name" value="RseC"/>
    <property type="match status" value="1"/>
</dbReference>
<dbReference type="InterPro" id="IPR026268">
    <property type="entry name" value="RseC"/>
</dbReference>
<gene>
    <name evidence="2" type="ORF">L196_09014</name>
</gene>
<dbReference type="AlphaFoldDB" id="A0AB33Z051"/>
<evidence type="ECO:0000256" key="1">
    <source>
        <dbReference type="SAM" id="Phobius"/>
    </source>
</evidence>
<dbReference type="EMBL" id="ASHL01000007">
    <property type="protein sequence ID" value="EPD12734.1"/>
    <property type="molecule type" value="Genomic_DNA"/>
</dbReference>
<feature type="transmembrane region" description="Helical" evidence="1">
    <location>
        <begin position="77"/>
        <end position="101"/>
    </location>
</feature>
<dbReference type="InterPro" id="IPR007359">
    <property type="entry name" value="SigmaE_reg_RseC_MucC"/>
</dbReference>
<comment type="caution">
    <text evidence="2">The sequence shown here is derived from an EMBL/GenBank/DDBJ whole genome shotgun (WGS) entry which is preliminary data.</text>
</comment>
<organism evidence="2 3">
    <name type="scientific">Cycloclasticus pugetii</name>
    <dbReference type="NCBI Taxonomy" id="34068"/>
    <lineage>
        <taxon>Bacteria</taxon>
        <taxon>Pseudomonadati</taxon>
        <taxon>Pseudomonadota</taxon>
        <taxon>Gammaproteobacteria</taxon>
        <taxon>Thiotrichales</taxon>
        <taxon>Piscirickettsiaceae</taxon>
        <taxon>Cycloclasticus</taxon>
    </lineage>
</organism>
<reference evidence="2 3" key="1">
    <citation type="journal article" date="2013" name="Genome Announc.">
        <title>Genome Sequence of the Pyrene- and Fluoranthene-Degrading Bacterium Cycloclasticus sp. Strain PY97M.</title>
        <authorList>
            <person name="Cui Z."/>
            <person name="Xu G."/>
            <person name="Li Q."/>
            <person name="Gao W."/>
            <person name="Zheng L."/>
        </authorList>
    </citation>
    <scope>NUCLEOTIDE SEQUENCE [LARGE SCALE GENOMIC DNA]</scope>
    <source>
        <strain evidence="2 3">PY97M</strain>
    </source>
</reference>
<keyword evidence="1" id="KW-0812">Transmembrane</keyword>
<keyword evidence="1" id="KW-0472">Membrane</keyword>
<evidence type="ECO:0000313" key="3">
    <source>
        <dbReference type="Proteomes" id="UP000015462"/>
    </source>
</evidence>
<feature type="transmembrane region" description="Helical" evidence="1">
    <location>
        <begin position="113"/>
        <end position="130"/>
    </location>
</feature>
<keyword evidence="1" id="KW-1133">Transmembrane helix</keyword>
<name>A0AB33Z051_9GAMM</name>
<dbReference type="Proteomes" id="UP000015462">
    <property type="component" value="Unassembled WGS sequence"/>
</dbReference>
<accession>A0AB33Z051</accession>
<keyword evidence="3" id="KW-1185">Reference proteome</keyword>
<protein>
    <submittedName>
        <fullName evidence="2">Positive regulator for alginate biosynthesis MucC</fullName>
    </submittedName>
</protein>